<dbReference type="RefSeq" id="WP_341374805.1">
    <property type="nucleotide sequence ID" value="NZ_JBBUTF010000012.1"/>
</dbReference>
<comment type="similarity">
    <text evidence="1">Belongs to the UPF0065 (bug) family.</text>
</comment>
<evidence type="ECO:0000313" key="4">
    <source>
        <dbReference type="Proteomes" id="UP001368500"/>
    </source>
</evidence>
<sequence length="358" mass="37368">MSLNRRQWLRHATTSSAALPGLMGLTGLLGLQPATGRAQGPGASSSPLSASSASSASAAPAGGHGQPLELVVPVPPGGSVDLTGRLLAEHLPRALHQAVVVRNQPGASGSIAAAAVARQAGNGDTAMLVFDAHATNPLVYPNLSYTLRDFTPISRLLSFPLVAAVPASLPVRTMAEFIALARRQPGRLNYSTAGLGTLNHLAAELFKQRTGTHLVHIPYRGGVPALQAVLNDEVQLFLGSWVAIGPHVRSGRVKALAVTSARRYAVAPELPTMQEAGVRDVDVGTWIGLVAPARIGAERQQALHAGALQALGQPAVRQQLAQQGLEWVGSTPAEFDAHLHAEHRRWATLVQTQGLSLG</sequence>
<feature type="region of interest" description="Disordered" evidence="2">
    <location>
        <begin position="33"/>
        <end position="72"/>
    </location>
</feature>
<dbReference type="Proteomes" id="UP001368500">
    <property type="component" value="Unassembled WGS sequence"/>
</dbReference>
<protein>
    <submittedName>
        <fullName evidence="3">Tripartite tricarboxylate transporter substrate-binding protein</fullName>
    </submittedName>
</protein>
<organism evidence="3 4">
    <name type="scientific">Pseudaquabacterium rugosum</name>
    <dbReference type="NCBI Taxonomy" id="2984194"/>
    <lineage>
        <taxon>Bacteria</taxon>
        <taxon>Pseudomonadati</taxon>
        <taxon>Pseudomonadota</taxon>
        <taxon>Betaproteobacteria</taxon>
        <taxon>Burkholderiales</taxon>
        <taxon>Sphaerotilaceae</taxon>
        <taxon>Pseudaquabacterium</taxon>
    </lineage>
</organism>
<evidence type="ECO:0000256" key="1">
    <source>
        <dbReference type="ARBA" id="ARBA00006987"/>
    </source>
</evidence>
<keyword evidence="4" id="KW-1185">Reference proteome</keyword>
<evidence type="ECO:0000256" key="2">
    <source>
        <dbReference type="SAM" id="MobiDB-lite"/>
    </source>
</evidence>
<comment type="caution">
    <text evidence="3">The sequence shown here is derived from an EMBL/GenBank/DDBJ whole genome shotgun (WGS) entry which is preliminary data.</text>
</comment>
<reference evidence="3 4" key="1">
    <citation type="submission" date="2024-04" db="EMBL/GenBank/DDBJ databases">
        <title>Novel species of the genus Ideonella isolated from streams.</title>
        <authorList>
            <person name="Lu H."/>
        </authorList>
    </citation>
    <scope>NUCLEOTIDE SEQUENCE [LARGE SCALE GENOMIC DNA]</scope>
    <source>
        <strain evidence="3 4">BYS139W</strain>
    </source>
</reference>
<name>A0ABU9BAU3_9BURK</name>
<proteinExistence type="inferred from homology"/>
<dbReference type="Pfam" id="PF03401">
    <property type="entry name" value="TctC"/>
    <property type="match status" value="1"/>
</dbReference>
<evidence type="ECO:0000313" key="3">
    <source>
        <dbReference type="EMBL" id="MEK8027022.1"/>
    </source>
</evidence>
<gene>
    <name evidence="3" type="ORF">AACH11_13720</name>
</gene>
<feature type="compositionally biased region" description="Low complexity" evidence="2">
    <location>
        <begin position="40"/>
        <end position="61"/>
    </location>
</feature>
<dbReference type="PIRSF" id="PIRSF017082">
    <property type="entry name" value="YflP"/>
    <property type="match status" value="1"/>
</dbReference>
<dbReference type="InterPro" id="IPR005064">
    <property type="entry name" value="BUG"/>
</dbReference>
<accession>A0ABU9BAU3</accession>
<dbReference type="PANTHER" id="PTHR42928">
    <property type="entry name" value="TRICARBOXYLATE-BINDING PROTEIN"/>
    <property type="match status" value="1"/>
</dbReference>
<dbReference type="PANTHER" id="PTHR42928:SF5">
    <property type="entry name" value="BLR1237 PROTEIN"/>
    <property type="match status" value="1"/>
</dbReference>
<dbReference type="InterPro" id="IPR042100">
    <property type="entry name" value="Bug_dom1"/>
</dbReference>
<dbReference type="EMBL" id="JBBUTF010000012">
    <property type="protein sequence ID" value="MEK8027022.1"/>
    <property type="molecule type" value="Genomic_DNA"/>
</dbReference>
<dbReference type="Gene3D" id="3.40.190.150">
    <property type="entry name" value="Bordetella uptake gene, domain 1"/>
    <property type="match status" value="1"/>
</dbReference>
<dbReference type="Gene3D" id="3.40.190.10">
    <property type="entry name" value="Periplasmic binding protein-like II"/>
    <property type="match status" value="1"/>
</dbReference>